<protein>
    <submittedName>
        <fullName evidence="2">Uncharacterized protein</fullName>
    </submittedName>
</protein>
<evidence type="ECO:0000313" key="3">
    <source>
        <dbReference type="Proteomes" id="UP000324800"/>
    </source>
</evidence>
<name>A0A5J4PUI3_9EUKA</name>
<feature type="transmembrane region" description="Helical" evidence="1">
    <location>
        <begin position="96"/>
        <end position="123"/>
    </location>
</feature>
<dbReference type="Proteomes" id="UP000324800">
    <property type="component" value="Unassembled WGS sequence"/>
</dbReference>
<comment type="caution">
    <text evidence="2">The sequence shown here is derived from an EMBL/GenBank/DDBJ whole genome shotgun (WGS) entry which is preliminary data.</text>
</comment>
<keyword evidence="1" id="KW-1133">Transmembrane helix</keyword>
<keyword evidence="1" id="KW-0472">Membrane</keyword>
<sequence>MKPFHNYANEIIYPPEDGQSSPISIEGEVESDQIATFGMNEYKWLNYKQKIYGVLISNDRNIFTGKDGIDIKDDQNVTIQLEVIIEEEEKEKSFPIGIIVGISVGALAIITVIIIIIIVAVFISKK</sequence>
<dbReference type="AlphaFoldDB" id="A0A5J4PUI3"/>
<keyword evidence="1" id="KW-0812">Transmembrane</keyword>
<reference evidence="2 3" key="1">
    <citation type="submission" date="2019-03" db="EMBL/GenBank/DDBJ databases">
        <title>Single cell metagenomics reveals metabolic interactions within the superorganism composed of flagellate Streblomastix strix and complex community of Bacteroidetes bacteria on its surface.</title>
        <authorList>
            <person name="Treitli S.C."/>
            <person name="Kolisko M."/>
            <person name="Husnik F."/>
            <person name="Keeling P."/>
            <person name="Hampl V."/>
        </authorList>
    </citation>
    <scope>NUCLEOTIDE SEQUENCE [LARGE SCALE GENOMIC DNA]</scope>
    <source>
        <strain evidence="2">ST1C</strain>
    </source>
</reference>
<feature type="non-terminal residue" evidence="2">
    <location>
        <position position="126"/>
    </location>
</feature>
<accession>A0A5J4PUI3</accession>
<evidence type="ECO:0000256" key="1">
    <source>
        <dbReference type="SAM" id="Phobius"/>
    </source>
</evidence>
<gene>
    <name evidence="2" type="ORF">EZS28_055809</name>
</gene>
<proteinExistence type="predicted"/>
<organism evidence="2 3">
    <name type="scientific">Streblomastix strix</name>
    <dbReference type="NCBI Taxonomy" id="222440"/>
    <lineage>
        <taxon>Eukaryota</taxon>
        <taxon>Metamonada</taxon>
        <taxon>Preaxostyla</taxon>
        <taxon>Oxymonadida</taxon>
        <taxon>Streblomastigidae</taxon>
        <taxon>Streblomastix</taxon>
    </lineage>
</organism>
<dbReference type="EMBL" id="SNRW01048463">
    <property type="protein sequence ID" value="KAA6313115.1"/>
    <property type="molecule type" value="Genomic_DNA"/>
</dbReference>
<evidence type="ECO:0000313" key="2">
    <source>
        <dbReference type="EMBL" id="KAA6313115.1"/>
    </source>
</evidence>